<evidence type="ECO:0000313" key="2">
    <source>
        <dbReference type="Proteomes" id="UP001054945"/>
    </source>
</evidence>
<reference evidence="1 2" key="1">
    <citation type="submission" date="2021-06" db="EMBL/GenBank/DDBJ databases">
        <title>Caerostris extrusa draft genome.</title>
        <authorList>
            <person name="Kono N."/>
            <person name="Arakawa K."/>
        </authorList>
    </citation>
    <scope>NUCLEOTIDE SEQUENCE [LARGE SCALE GENOMIC DNA]</scope>
</reference>
<organism evidence="1 2">
    <name type="scientific">Caerostris extrusa</name>
    <name type="common">Bark spider</name>
    <name type="synonym">Caerostris bankana</name>
    <dbReference type="NCBI Taxonomy" id="172846"/>
    <lineage>
        <taxon>Eukaryota</taxon>
        <taxon>Metazoa</taxon>
        <taxon>Ecdysozoa</taxon>
        <taxon>Arthropoda</taxon>
        <taxon>Chelicerata</taxon>
        <taxon>Arachnida</taxon>
        <taxon>Araneae</taxon>
        <taxon>Araneomorphae</taxon>
        <taxon>Entelegynae</taxon>
        <taxon>Araneoidea</taxon>
        <taxon>Araneidae</taxon>
        <taxon>Caerostris</taxon>
    </lineage>
</organism>
<evidence type="ECO:0000313" key="1">
    <source>
        <dbReference type="EMBL" id="GIY24538.1"/>
    </source>
</evidence>
<gene>
    <name evidence="1" type="primary">TRRAP_2</name>
    <name evidence="1" type="ORF">CEXT_37351</name>
</gene>
<dbReference type="EMBL" id="BPLR01008419">
    <property type="protein sequence ID" value="GIY24538.1"/>
    <property type="molecule type" value="Genomic_DNA"/>
</dbReference>
<protein>
    <submittedName>
        <fullName evidence="1">Uncharacterized protein</fullName>
    </submittedName>
</protein>
<comment type="caution">
    <text evidence="1">The sequence shown here is derived from an EMBL/GenBank/DDBJ whole genome shotgun (WGS) entry which is preliminary data.</text>
</comment>
<sequence>MMARPIAPPGLGATIGSVPLAVTDPVAFMNTYRSYITMIVDPTIKDESKLKALQEVSQELENIASNPQYPSFLDLALKVFIKILQDGEPHFVDIAISGYVKTIYRDLPNRLNSIFDPRPIPKLKDINVCTLNPILDELCTVTLVHCDRRGSDASPDQQAQCFLKF</sequence>
<dbReference type="AlphaFoldDB" id="A0AAV4RRJ8"/>
<dbReference type="Proteomes" id="UP001054945">
    <property type="component" value="Unassembled WGS sequence"/>
</dbReference>
<accession>A0AAV4RRJ8</accession>
<name>A0AAV4RRJ8_CAEEX</name>
<keyword evidence="2" id="KW-1185">Reference proteome</keyword>
<proteinExistence type="predicted"/>